<feature type="compositionally biased region" description="Basic and acidic residues" evidence="1">
    <location>
        <begin position="93"/>
        <end position="117"/>
    </location>
</feature>
<comment type="caution">
    <text evidence="2">The sequence shown here is derived from an EMBL/GenBank/DDBJ whole genome shotgun (WGS) entry which is preliminary data.</text>
</comment>
<evidence type="ECO:0000256" key="1">
    <source>
        <dbReference type="SAM" id="MobiDB-lite"/>
    </source>
</evidence>
<accession>A0A7X6R4F2</accession>
<dbReference type="RefSeq" id="WP_157114164.1">
    <property type="nucleotide sequence ID" value="NZ_JAAXOS010000009.1"/>
</dbReference>
<feature type="compositionally biased region" description="Basic and acidic residues" evidence="1">
    <location>
        <begin position="246"/>
        <end position="257"/>
    </location>
</feature>
<reference evidence="2 3" key="1">
    <citation type="submission" date="2020-04" db="EMBL/GenBank/DDBJ databases">
        <title>MicrobeNet Type strains.</title>
        <authorList>
            <person name="Nicholson A.C."/>
        </authorList>
    </citation>
    <scope>NUCLEOTIDE SEQUENCE [LARGE SCALE GENOMIC DNA]</scope>
    <source>
        <strain evidence="2 3">DSM 44956</strain>
    </source>
</reference>
<name>A0A7X6R4F2_9NOCA</name>
<dbReference type="AlphaFoldDB" id="A0A7X6R4F2"/>
<gene>
    <name evidence="2" type="ORF">HGB38_19800</name>
</gene>
<feature type="region of interest" description="Disordered" evidence="1">
    <location>
        <begin position="223"/>
        <end position="257"/>
    </location>
</feature>
<evidence type="ECO:0000313" key="2">
    <source>
        <dbReference type="EMBL" id="NKY28450.1"/>
    </source>
</evidence>
<dbReference type="EMBL" id="JAAXOS010000009">
    <property type="protein sequence ID" value="NKY28450.1"/>
    <property type="molecule type" value="Genomic_DNA"/>
</dbReference>
<feature type="compositionally biased region" description="Basic and acidic residues" evidence="1">
    <location>
        <begin position="168"/>
        <end position="195"/>
    </location>
</feature>
<feature type="region of interest" description="Disordered" evidence="1">
    <location>
        <begin position="90"/>
        <end position="195"/>
    </location>
</feature>
<evidence type="ECO:0000313" key="3">
    <source>
        <dbReference type="Proteomes" id="UP000540698"/>
    </source>
</evidence>
<sequence length="257" mass="28832">MAGEKVPDKIRQQIRDLVSDSKGKFQHVEISREAATRAVEVGRSLASQQLELIRPYELQRADRARERLANIRQIVRAQERAETFRKAQQFREAAARGRAEAPQRIEREQAKEQEKRARQAHQTPETERARIEREAAERVAQEFPVPSQSQERETADTGEQATLEAADAAERAAAEARAAAAEKEREAAAKALDDTRNAAYRELDAQGRLSEVERLVWLGQAHHPQAAVRQPPGHEPGVVRGGTGHGQDRARGITRDR</sequence>
<proteinExistence type="predicted"/>
<organism evidence="2 3">
    <name type="scientific">Nocardia gamkensis</name>
    <dbReference type="NCBI Taxonomy" id="352869"/>
    <lineage>
        <taxon>Bacteria</taxon>
        <taxon>Bacillati</taxon>
        <taxon>Actinomycetota</taxon>
        <taxon>Actinomycetes</taxon>
        <taxon>Mycobacteriales</taxon>
        <taxon>Nocardiaceae</taxon>
        <taxon>Nocardia</taxon>
    </lineage>
</organism>
<dbReference type="Proteomes" id="UP000540698">
    <property type="component" value="Unassembled WGS sequence"/>
</dbReference>
<keyword evidence="3" id="KW-1185">Reference proteome</keyword>
<feature type="compositionally biased region" description="Basic and acidic residues" evidence="1">
    <location>
        <begin position="124"/>
        <end position="140"/>
    </location>
</feature>
<protein>
    <submittedName>
        <fullName evidence="2">Uncharacterized protein</fullName>
    </submittedName>
</protein>